<dbReference type="PANTHER" id="PTHR13789:SF314">
    <property type="entry name" value="FAD-BINDING DOMAIN-CONTAINING PROTEIN"/>
    <property type="match status" value="1"/>
</dbReference>
<dbReference type="OrthoDB" id="40579at2759"/>
<dbReference type="AlphaFoldDB" id="A0A9P9K9H6"/>
<dbReference type="InterPro" id="IPR002938">
    <property type="entry name" value="FAD-bd"/>
</dbReference>
<proteinExistence type="inferred from homology"/>
<evidence type="ECO:0000256" key="2">
    <source>
        <dbReference type="ARBA" id="ARBA00022630"/>
    </source>
</evidence>
<evidence type="ECO:0000256" key="5">
    <source>
        <dbReference type="ARBA" id="ARBA00023033"/>
    </source>
</evidence>
<gene>
    <name evidence="7" type="ORF">B0J15DRAFT_515343</name>
</gene>
<dbReference type="Gene3D" id="3.50.50.60">
    <property type="entry name" value="FAD/NAD(P)-binding domain"/>
    <property type="match status" value="1"/>
</dbReference>
<dbReference type="EMBL" id="JAGTJS010000017">
    <property type="protein sequence ID" value="KAH7244904.1"/>
    <property type="molecule type" value="Genomic_DNA"/>
</dbReference>
<organism evidence="7 8">
    <name type="scientific">Fusarium solani</name>
    <name type="common">Filamentous fungus</name>
    <dbReference type="NCBI Taxonomy" id="169388"/>
    <lineage>
        <taxon>Eukaryota</taxon>
        <taxon>Fungi</taxon>
        <taxon>Dikarya</taxon>
        <taxon>Ascomycota</taxon>
        <taxon>Pezizomycotina</taxon>
        <taxon>Sordariomycetes</taxon>
        <taxon>Hypocreomycetidae</taxon>
        <taxon>Hypocreales</taxon>
        <taxon>Nectriaceae</taxon>
        <taxon>Fusarium</taxon>
        <taxon>Fusarium solani species complex</taxon>
    </lineage>
</organism>
<comment type="caution">
    <text evidence="7">The sequence shown here is derived from an EMBL/GenBank/DDBJ whole genome shotgun (WGS) entry which is preliminary data.</text>
</comment>
<evidence type="ECO:0000313" key="7">
    <source>
        <dbReference type="EMBL" id="KAH7244904.1"/>
    </source>
</evidence>
<evidence type="ECO:0000256" key="3">
    <source>
        <dbReference type="ARBA" id="ARBA00022827"/>
    </source>
</evidence>
<keyword evidence="2" id="KW-0285">Flavoprotein</keyword>
<keyword evidence="3" id="KW-0274">FAD</keyword>
<dbReference type="PRINTS" id="PR00420">
    <property type="entry name" value="RNGMNOXGNASE"/>
</dbReference>
<dbReference type="Proteomes" id="UP000736672">
    <property type="component" value="Unassembled WGS sequence"/>
</dbReference>
<evidence type="ECO:0000259" key="6">
    <source>
        <dbReference type="Pfam" id="PF01494"/>
    </source>
</evidence>
<dbReference type="PANTHER" id="PTHR13789">
    <property type="entry name" value="MONOOXYGENASE"/>
    <property type="match status" value="1"/>
</dbReference>
<dbReference type="GO" id="GO:0071949">
    <property type="term" value="F:FAD binding"/>
    <property type="evidence" value="ECO:0007669"/>
    <property type="project" value="InterPro"/>
</dbReference>
<protein>
    <submittedName>
        <fullName evidence="7">FAD binding domain protein</fullName>
    </submittedName>
</protein>
<keyword evidence="4" id="KW-0560">Oxidoreductase</keyword>
<dbReference type="SUPFAM" id="SSF54373">
    <property type="entry name" value="FAD-linked reductases, C-terminal domain"/>
    <property type="match status" value="1"/>
</dbReference>
<keyword evidence="8" id="KW-1185">Reference proteome</keyword>
<dbReference type="InterPro" id="IPR050493">
    <property type="entry name" value="FAD-dep_Monooxygenase_BioMet"/>
</dbReference>
<dbReference type="InterPro" id="IPR036188">
    <property type="entry name" value="FAD/NAD-bd_sf"/>
</dbReference>
<keyword evidence="5" id="KW-0503">Monooxygenase</keyword>
<evidence type="ECO:0000256" key="1">
    <source>
        <dbReference type="ARBA" id="ARBA00007992"/>
    </source>
</evidence>
<comment type="similarity">
    <text evidence="1">Belongs to the paxM FAD-dependent monooxygenase family.</text>
</comment>
<dbReference type="Pfam" id="PF01494">
    <property type="entry name" value="FAD_binding_3"/>
    <property type="match status" value="1"/>
</dbReference>
<evidence type="ECO:0000256" key="4">
    <source>
        <dbReference type="ARBA" id="ARBA00023002"/>
    </source>
</evidence>
<accession>A0A9P9K9H6</accession>
<evidence type="ECO:0000313" key="8">
    <source>
        <dbReference type="Proteomes" id="UP000736672"/>
    </source>
</evidence>
<dbReference type="SUPFAM" id="SSF51905">
    <property type="entry name" value="FAD/NAD(P)-binding domain"/>
    <property type="match status" value="1"/>
</dbReference>
<sequence length="377" mass="41246">MNIIIVGSGLASLGAASVLREHHNVTVYERGGPEAATGGQCICLFSSGVKTLQSMGFEADRSGGVPCHGYRLFDKAGKRLNDFPIDFKGRYGADTLTMKRSDLRKELLRLATAPPADGIKGELARIVFNTAVADVGPEAASVTLHDGSIVQGDVVIIADGVHSRLRKRITGDETHRAKKNGNTCYRIAISSAEDPETADNRINALQASDGTNRLVAPYPLRHYDYMNISCLFPARKDRGDIEESWYADGDRKELISIFDDFYEPIRKILRGQVWDLQDMDPPPNWHRGRAIVIGGAAHAMTPMQGQGANMAMEDADSLTLLLPGMGEDEIKSVLAKVDAVRRPRAAKVLQDTRLQADEITMEERLGNMDYNCGYNGV</sequence>
<dbReference type="GO" id="GO:0004497">
    <property type="term" value="F:monooxygenase activity"/>
    <property type="evidence" value="ECO:0007669"/>
    <property type="project" value="UniProtKB-KW"/>
</dbReference>
<reference evidence="7" key="1">
    <citation type="journal article" date="2021" name="Nat. Commun.">
        <title>Genetic determinants of endophytism in the Arabidopsis root mycobiome.</title>
        <authorList>
            <person name="Mesny F."/>
            <person name="Miyauchi S."/>
            <person name="Thiergart T."/>
            <person name="Pickel B."/>
            <person name="Atanasova L."/>
            <person name="Karlsson M."/>
            <person name="Huettel B."/>
            <person name="Barry K.W."/>
            <person name="Haridas S."/>
            <person name="Chen C."/>
            <person name="Bauer D."/>
            <person name="Andreopoulos W."/>
            <person name="Pangilinan J."/>
            <person name="LaButti K."/>
            <person name="Riley R."/>
            <person name="Lipzen A."/>
            <person name="Clum A."/>
            <person name="Drula E."/>
            <person name="Henrissat B."/>
            <person name="Kohler A."/>
            <person name="Grigoriev I.V."/>
            <person name="Martin F.M."/>
            <person name="Hacquard S."/>
        </authorList>
    </citation>
    <scope>NUCLEOTIDE SEQUENCE</scope>
    <source>
        <strain evidence="7">FSSC 5 MPI-SDFR-AT-0091</strain>
    </source>
</reference>
<feature type="domain" description="FAD-binding" evidence="6">
    <location>
        <begin position="2"/>
        <end position="351"/>
    </location>
</feature>
<name>A0A9P9K9H6_FUSSL</name>